<accession>A0ACC2BMQ7</accession>
<gene>
    <name evidence="1" type="ORF">O6H91_14G030500</name>
</gene>
<keyword evidence="2" id="KW-1185">Reference proteome</keyword>
<reference evidence="2" key="1">
    <citation type="journal article" date="2024" name="Proc. Natl. Acad. Sci. U.S.A.">
        <title>Extraordinary preservation of gene collinearity over three hundred million years revealed in homosporous lycophytes.</title>
        <authorList>
            <person name="Li C."/>
            <person name="Wickell D."/>
            <person name="Kuo L.Y."/>
            <person name="Chen X."/>
            <person name="Nie B."/>
            <person name="Liao X."/>
            <person name="Peng D."/>
            <person name="Ji J."/>
            <person name="Jenkins J."/>
            <person name="Williams M."/>
            <person name="Shu S."/>
            <person name="Plott C."/>
            <person name="Barry K."/>
            <person name="Rajasekar S."/>
            <person name="Grimwood J."/>
            <person name="Han X."/>
            <person name="Sun S."/>
            <person name="Hou Z."/>
            <person name="He W."/>
            <person name="Dai G."/>
            <person name="Sun C."/>
            <person name="Schmutz J."/>
            <person name="Leebens-Mack J.H."/>
            <person name="Li F.W."/>
            <person name="Wang L."/>
        </authorList>
    </citation>
    <scope>NUCLEOTIDE SEQUENCE [LARGE SCALE GENOMIC DNA]</scope>
    <source>
        <strain evidence="2">cv. PW_Plant_1</strain>
    </source>
</reference>
<evidence type="ECO:0000313" key="2">
    <source>
        <dbReference type="Proteomes" id="UP001162992"/>
    </source>
</evidence>
<name>A0ACC2BMQ7_DIPCM</name>
<organism evidence="1 2">
    <name type="scientific">Diphasiastrum complanatum</name>
    <name type="common">Issler's clubmoss</name>
    <name type="synonym">Lycopodium complanatum</name>
    <dbReference type="NCBI Taxonomy" id="34168"/>
    <lineage>
        <taxon>Eukaryota</taxon>
        <taxon>Viridiplantae</taxon>
        <taxon>Streptophyta</taxon>
        <taxon>Embryophyta</taxon>
        <taxon>Tracheophyta</taxon>
        <taxon>Lycopodiopsida</taxon>
        <taxon>Lycopodiales</taxon>
        <taxon>Lycopodiaceae</taxon>
        <taxon>Lycopodioideae</taxon>
        <taxon>Diphasiastrum</taxon>
    </lineage>
</organism>
<comment type="caution">
    <text evidence="1">The sequence shown here is derived from an EMBL/GenBank/DDBJ whole genome shotgun (WGS) entry which is preliminary data.</text>
</comment>
<proteinExistence type="predicted"/>
<evidence type="ECO:0000313" key="1">
    <source>
        <dbReference type="EMBL" id="KAJ7531049.1"/>
    </source>
</evidence>
<dbReference type="Proteomes" id="UP001162992">
    <property type="component" value="Chromosome 14"/>
</dbReference>
<dbReference type="EMBL" id="CM055105">
    <property type="protein sequence ID" value="KAJ7531049.1"/>
    <property type="molecule type" value="Genomic_DNA"/>
</dbReference>
<sequence>MLSICIPPIDVLRSDFRSPCVFHRLCTTLSSTPKYCAAFDIQSEQNQFGLNRISKFRGRPPADKSGLKHGCCFTTSTNRQFYEAVEEEAKISDSLHLKEGALTDINVFPTLSDIFYAANERGVKLELKSFGPFFKIRAWTVETNEELGSANGFIKVWLEGKILHLESIKLLKASENVTRLLFGLSLLIGAVIMRYGYDCKCAKAELLAINDDNLTHAKLVRYYIRMGFKPVYEVTGESLKDIPHMLVWGGVGTRMDAHIPHLLRKWSRAFIPR</sequence>
<protein>
    <submittedName>
        <fullName evidence="1">Uncharacterized protein</fullName>
    </submittedName>
</protein>